<dbReference type="FunFam" id="1.20.5.340:FF:000013">
    <property type="entry name" value="Myosin heavy chain"/>
    <property type="match status" value="1"/>
</dbReference>
<dbReference type="AlphaFoldDB" id="A0A8M1KUS7"/>
<dbReference type="RefSeq" id="XP_042565359.1">
    <property type="nucleotide sequence ID" value="XM_042709425.1"/>
</dbReference>
<dbReference type="GO" id="GO:0016460">
    <property type="term" value="C:myosin II complex"/>
    <property type="evidence" value="ECO:0007669"/>
    <property type="project" value="TreeGrafter"/>
</dbReference>
<evidence type="ECO:0000256" key="1">
    <source>
        <dbReference type="ARBA" id="ARBA00022741"/>
    </source>
</evidence>
<dbReference type="PANTHER" id="PTHR45615:SF44">
    <property type="entry name" value="MYOSIN HEAVY CHAIN 4-RELATED"/>
    <property type="match status" value="1"/>
</dbReference>
<evidence type="ECO:0000256" key="5">
    <source>
        <dbReference type="SAM" id="Coils"/>
    </source>
</evidence>
<reference evidence="8" key="1">
    <citation type="submission" date="2025-08" db="UniProtKB">
        <authorList>
            <consortium name="RefSeq"/>
        </authorList>
    </citation>
    <scope>IDENTIFICATION</scope>
</reference>
<proteinExistence type="predicted"/>
<protein>
    <submittedName>
        <fullName evidence="8">Myosin heavy chain, fast skeletal muscle-like</fullName>
    </submittedName>
</protein>
<sequence length="342" mass="39749">MACWDFGTSQLLSKIEDEQSLSAQLQKKIQEIQARIEELEEEIEAERQIEMNKKREAEFQKLRRDLEESTLQHEATAAALRKKQADSVAELGEQIDNLQRVKQKLEKEKSEYKMEIDELSSNMEGVAKAKGNLEKMCRILEDQLSEVKGKSEEGARQINDLSVQRARLQTENDELGRQLDEKDAFMFQLTRNKQAFTQQIEELKRLNEEEVKAKNTVAHTVPSARHDCDLLREQFEEEHEAKAELQHGMSKANGEVAIQRTEELEDANLPSVYRKLRNKLRLSTPSVLLWIKPSRDSRLRLKTSWLMWRANGLAANLDKKQRNFDKATWKAATDKEKTVWTK</sequence>
<dbReference type="OrthoDB" id="312459at2759"/>
<dbReference type="Pfam" id="PF01576">
    <property type="entry name" value="Myosin_tail_1"/>
    <property type="match status" value="1"/>
</dbReference>
<evidence type="ECO:0000259" key="6">
    <source>
        <dbReference type="Pfam" id="PF01576"/>
    </source>
</evidence>
<gene>
    <name evidence="8" type="primary">LOC105894482</name>
</gene>
<dbReference type="KEGG" id="char:105894482"/>
<dbReference type="GO" id="GO:0005524">
    <property type="term" value="F:ATP binding"/>
    <property type="evidence" value="ECO:0007669"/>
    <property type="project" value="UniProtKB-KW"/>
</dbReference>
<evidence type="ECO:0000256" key="3">
    <source>
        <dbReference type="ARBA" id="ARBA00023054"/>
    </source>
</evidence>
<organism evidence="7 8">
    <name type="scientific">Clupea harengus</name>
    <name type="common">Atlantic herring</name>
    <dbReference type="NCBI Taxonomy" id="7950"/>
    <lineage>
        <taxon>Eukaryota</taxon>
        <taxon>Metazoa</taxon>
        <taxon>Chordata</taxon>
        <taxon>Craniata</taxon>
        <taxon>Vertebrata</taxon>
        <taxon>Euteleostomi</taxon>
        <taxon>Actinopterygii</taxon>
        <taxon>Neopterygii</taxon>
        <taxon>Teleostei</taxon>
        <taxon>Clupei</taxon>
        <taxon>Clupeiformes</taxon>
        <taxon>Clupeoidei</taxon>
        <taxon>Clupeidae</taxon>
        <taxon>Clupea</taxon>
    </lineage>
</organism>
<keyword evidence="1" id="KW-0547">Nucleotide-binding</keyword>
<evidence type="ECO:0000256" key="2">
    <source>
        <dbReference type="ARBA" id="ARBA00022840"/>
    </source>
</evidence>
<evidence type="ECO:0000313" key="8">
    <source>
        <dbReference type="RefSeq" id="XP_042565359.1"/>
    </source>
</evidence>
<feature type="domain" description="Myosin tail" evidence="6">
    <location>
        <begin position="48"/>
        <end position="262"/>
    </location>
</feature>
<keyword evidence="2" id="KW-0067">ATP-binding</keyword>
<dbReference type="Proteomes" id="UP000515152">
    <property type="component" value="Chromosome 12"/>
</dbReference>
<name>A0A8M1KUS7_CLUHA</name>
<feature type="coiled-coil region" evidence="5">
    <location>
        <begin position="15"/>
        <end position="216"/>
    </location>
</feature>
<dbReference type="GeneID" id="105894482"/>
<keyword evidence="3 5" id="KW-0175">Coiled coil</keyword>
<keyword evidence="4" id="KW-0009">Actin-binding</keyword>
<keyword evidence="7" id="KW-1185">Reference proteome</keyword>
<evidence type="ECO:0000256" key="4">
    <source>
        <dbReference type="ARBA" id="ARBA00023203"/>
    </source>
</evidence>
<accession>A0A8M1KUS7</accession>
<dbReference type="GO" id="GO:0000146">
    <property type="term" value="F:microfilament motor activity"/>
    <property type="evidence" value="ECO:0007669"/>
    <property type="project" value="TreeGrafter"/>
</dbReference>
<evidence type="ECO:0000313" key="7">
    <source>
        <dbReference type="Proteomes" id="UP000515152"/>
    </source>
</evidence>
<dbReference type="PANTHER" id="PTHR45615">
    <property type="entry name" value="MYOSIN HEAVY CHAIN, NON-MUSCLE"/>
    <property type="match status" value="1"/>
</dbReference>
<dbReference type="InterPro" id="IPR002928">
    <property type="entry name" value="Myosin_tail"/>
</dbReference>
<dbReference type="GO" id="GO:0005737">
    <property type="term" value="C:cytoplasm"/>
    <property type="evidence" value="ECO:0007669"/>
    <property type="project" value="TreeGrafter"/>
</dbReference>
<dbReference type="GO" id="GO:0051015">
    <property type="term" value="F:actin filament binding"/>
    <property type="evidence" value="ECO:0007669"/>
    <property type="project" value="TreeGrafter"/>
</dbReference>
<dbReference type="GO" id="GO:0032982">
    <property type="term" value="C:myosin filament"/>
    <property type="evidence" value="ECO:0007669"/>
    <property type="project" value="TreeGrafter"/>
</dbReference>